<dbReference type="EMBL" id="KQ483547">
    <property type="protein sequence ID" value="KYP46780.1"/>
    <property type="molecule type" value="Genomic_DNA"/>
</dbReference>
<keyword evidence="2" id="KW-1185">Reference proteome</keyword>
<dbReference type="Proteomes" id="UP000075243">
    <property type="component" value="Unassembled WGS sequence"/>
</dbReference>
<dbReference type="AlphaFoldDB" id="A0A151RW74"/>
<sequence>MIERRLGLDSNAALLLCWCDEGRINAVRARFTHSPSTPPILTSEFFIADRRMLSRFDGNEPDGAWWFLWRLQRNEPGCVVGEHMHVLF</sequence>
<evidence type="ECO:0000313" key="2">
    <source>
        <dbReference type="Proteomes" id="UP000075243"/>
    </source>
</evidence>
<proteinExistence type="predicted"/>
<reference evidence="1" key="1">
    <citation type="journal article" date="2012" name="Nat. Biotechnol.">
        <title>Draft genome sequence of pigeonpea (Cajanus cajan), an orphan legume crop of resource-poor farmers.</title>
        <authorList>
            <person name="Varshney R.K."/>
            <person name="Chen W."/>
            <person name="Li Y."/>
            <person name="Bharti A.K."/>
            <person name="Saxena R.K."/>
            <person name="Schlueter J.A."/>
            <person name="Donoghue M.T."/>
            <person name="Azam S."/>
            <person name="Fan G."/>
            <person name="Whaley A.M."/>
            <person name="Farmer A.D."/>
            <person name="Sheridan J."/>
            <person name="Iwata A."/>
            <person name="Tuteja R."/>
            <person name="Penmetsa R.V."/>
            <person name="Wu W."/>
            <person name="Upadhyaya H.D."/>
            <person name="Yang S.P."/>
            <person name="Shah T."/>
            <person name="Saxena K.B."/>
            <person name="Michael T."/>
            <person name="McCombie W.R."/>
            <person name="Yang B."/>
            <person name="Zhang G."/>
            <person name="Yang H."/>
            <person name="Wang J."/>
            <person name="Spillane C."/>
            <person name="Cook D.R."/>
            <person name="May G.D."/>
            <person name="Xu X."/>
            <person name="Jackson S.A."/>
        </authorList>
    </citation>
    <scope>NUCLEOTIDE SEQUENCE [LARGE SCALE GENOMIC DNA]</scope>
</reference>
<evidence type="ECO:0000313" key="1">
    <source>
        <dbReference type="EMBL" id="KYP46780.1"/>
    </source>
</evidence>
<name>A0A151RW74_CAJCA</name>
<gene>
    <name evidence="1" type="ORF">KK1_031624</name>
</gene>
<dbReference type="Gramene" id="C.cajan_31915.t">
    <property type="protein sequence ID" value="C.cajan_31915.t.cds1"/>
    <property type="gene ID" value="C.cajan_31915"/>
</dbReference>
<organism evidence="1 2">
    <name type="scientific">Cajanus cajan</name>
    <name type="common">Pigeon pea</name>
    <name type="synonym">Cajanus indicus</name>
    <dbReference type="NCBI Taxonomy" id="3821"/>
    <lineage>
        <taxon>Eukaryota</taxon>
        <taxon>Viridiplantae</taxon>
        <taxon>Streptophyta</taxon>
        <taxon>Embryophyta</taxon>
        <taxon>Tracheophyta</taxon>
        <taxon>Spermatophyta</taxon>
        <taxon>Magnoliopsida</taxon>
        <taxon>eudicotyledons</taxon>
        <taxon>Gunneridae</taxon>
        <taxon>Pentapetalae</taxon>
        <taxon>rosids</taxon>
        <taxon>fabids</taxon>
        <taxon>Fabales</taxon>
        <taxon>Fabaceae</taxon>
        <taxon>Papilionoideae</taxon>
        <taxon>50 kb inversion clade</taxon>
        <taxon>NPAAA clade</taxon>
        <taxon>indigoferoid/millettioid clade</taxon>
        <taxon>Phaseoleae</taxon>
        <taxon>Cajanus</taxon>
    </lineage>
</organism>
<accession>A0A151RW74</accession>
<protein>
    <submittedName>
        <fullName evidence="1">Uncharacterized protein</fullName>
    </submittedName>
</protein>